<evidence type="ECO:0000313" key="2">
    <source>
        <dbReference type="EMBL" id="GAA4874693.1"/>
    </source>
</evidence>
<reference evidence="3" key="1">
    <citation type="journal article" date="2019" name="Int. J. Syst. Evol. Microbiol.">
        <title>The Global Catalogue of Microorganisms (GCM) 10K type strain sequencing project: providing services to taxonomists for standard genome sequencing and annotation.</title>
        <authorList>
            <consortium name="The Broad Institute Genomics Platform"/>
            <consortium name="The Broad Institute Genome Sequencing Center for Infectious Disease"/>
            <person name="Wu L."/>
            <person name="Ma J."/>
        </authorList>
    </citation>
    <scope>NUCLEOTIDE SEQUENCE [LARGE SCALE GENOMIC DNA]</scope>
    <source>
        <strain evidence="3">JCM 18401</strain>
    </source>
</reference>
<dbReference type="Proteomes" id="UP001499988">
    <property type="component" value="Unassembled WGS sequence"/>
</dbReference>
<protein>
    <recommendedName>
        <fullName evidence="1">Putative DNA-binding domain-containing protein</fullName>
    </recommendedName>
</protein>
<dbReference type="InterPro" id="IPR018640">
    <property type="entry name" value="DUF2063"/>
</dbReference>
<evidence type="ECO:0000313" key="3">
    <source>
        <dbReference type="Proteomes" id="UP001499988"/>
    </source>
</evidence>
<dbReference type="RefSeq" id="WP_345333009.1">
    <property type="nucleotide sequence ID" value="NZ_BAABJZ010000006.1"/>
</dbReference>
<evidence type="ECO:0000259" key="1">
    <source>
        <dbReference type="Pfam" id="PF09836"/>
    </source>
</evidence>
<keyword evidence="3" id="KW-1185">Reference proteome</keyword>
<feature type="domain" description="Putative DNA-binding" evidence="1">
    <location>
        <begin position="25"/>
        <end position="89"/>
    </location>
</feature>
<sequence>MNPDPLRHFRQFGAQGFAPSADPAALATALSIYHNNRLGIRRRAVSLSYPLTEQLLGKPLFRPMLKAFCHQASMPHALEHSGAGLLHWLRAQPQGPALFADYPFLPSLLRWEWAHHLAYHSERYDPASHERCDLWLRHPSEPPPWRLHPALSVLSSRYPLAAIVARLTALSQGRATEGLAIERGDRRCWAVWPTLDNTAVAQLTPAQRRLLRWLKPPQPASLTPELFSPLPQLLKRGWLVARNDSAPVLRDLHSSLFFS</sequence>
<comment type="caution">
    <text evidence="2">The sequence shown here is derived from an EMBL/GenBank/DDBJ whole genome shotgun (WGS) entry which is preliminary data.</text>
</comment>
<organism evidence="2 3">
    <name type="scientific">Ferrimonas pelagia</name>
    <dbReference type="NCBI Taxonomy" id="1177826"/>
    <lineage>
        <taxon>Bacteria</taxon>
        <taxon>Pseudomonadati</taxon>
        <taxon>Pseudomonadota</taxon>
        <taxon>Gammaproteobacteria</taxon>
        <taxon>Alteromonadales</taxon>
        <taxon>Ferrimonadaceae</taxon>
        <taxon>Ferrimonas</taxon>
    </lineage>
</organism>
<dbReference type="EMBL" id="BAABJZ010000006">
    <property type="protein sequence ID" value="GAA4874693.1"/>
    <property type="molecule type" value="Genomic_DNA"/>
</dbReference>
<name>A0ABP9EBG6_9GAMM</name>
<accession>A0ABP9EBG6</accession>
<gene>
    <name evidence="2" type="ORF">GCM10023333_04680</name>
</gene>
<dbReference type="Pfam" id="PF09836">
    <property type="entry name" value="DUF2063"/>
    <property type="match status" value="1"/>
</dbReference>
<proteinExistence type="predicted"/>